<protein>
    <submittedName>
        <fullName evidence="1">Uncharacterized protein</fullName>
    </submittedName>
</protein>
<dbReference type="EMBL" id="JBHSAW010000003">
    <property type="protein sequence ID" value="MFC4094803.1"/>
    <property type="molecule type" value="Genomic_DNA"/>
</dbReference>
<name>A0ABV8JLZ4_9FLAO</name>
<accession>A0ABV8JLZ4</accession>
<dbReference type="Proteomes" id="UP001595814">
    <property type="component" value="Unassembled WGS sequence"/>
</dbReference>
<comment type="caution">
    <text evidence="1">The sequence shown here is derived from an EMBL/GenBank/DDBJ whole genome shotgun (WGS) entry which is preliminary data.</text>
</comment>
<organism evidence="1 2">
    <name type="scientific">Euzebyella saccharophila</name>
    <dbReference type="NCBI Taxonomy" id="679664"/>
    <lineage>
        <taxon>Bacteria</taxon>
        <taxon>Pseudomonadati</taxon>
        <taxon>Bacteroidota</taxon>
        <taxon>Flavobacteriia</taxon>
        <taxon>Flavobacteriales</taxon>
        <taxon>Flavobacteriaceae</taxon>
        <taxon>Euzebyella</taxon>
    </lineage>
</organism>
<sequence length="74" mass="8491">MNCQEYNIGHRLAIRYPHADNSNAPKSHTKSLIKGIPTNMKRKSNNGIPKKRLILCMPLKIMTMKMIKPKKGNF</sequence>
<dbReference type="RefSeq" id="WP_192462274.1">
    <property type="nucleotide sequence ID" value="NZ_JACYFJ010000003.1"/>
</dbReference>
<proteinExistence type="predicted"/>
<gene>
    <name evidence="1" type="ORF">ACFOUT_02890</name>
</gene>
<evidence type="ECO:0000313" key="1">
    <source>
        <dbReference type="EMBL" id="MFC4094803.1"/>
    </source>
</evidence>
<reference evidence="2" key="1">
    <citation type="journal article" date="2019" name="Int. J. Syst. Evol. Microbiol.">
        <title>The Global Catalogue of Microorganisms (GCM) 10K type strain sequencing project: providing services to taxonomists for standard genome sequencing and annotation.</title>
        <authorList>
            <consortium name="The Broad Institute Genomics Platform"/>
            <consortium name="The Broad Institute Genome Sequencing Center for Infectious Disease"/>
            <person name="Wu L."/>
            <person name="Ma J."/>
        </authorList>
    </citation>
    <scope>NUCLEOTIDE SEQUENCE [LARGE SCALE GENOMIC DNA]</scope>
    <source>
        <strain evidence="2">CECT 7477</strain>
    </source>
</reference>
<keyword evidence="2" id="KW-1185">Reference proteome</keyword>
<evidence type="ECO:0000313" key="2">
    <source>
        <dbReference type="Proteomes" id="UP001595814"/>
    </source>
</evidence>